<reference evidence="2 3" key="1">
    <citation type="journal article" date="2015" name="Int. J. Syst. Evol. Microbiol.">
        <title>Carboxylicivirga linearis sp. nov., isolated from a sea cucumber culture pond.</title>
        <authorList>
            <person name="Wang F.Q."/>
            <person name="Zhou Y.X."/>
            <person name="Lin X.Z."/>
            <person name="Chen G.J."/>
            <person name="Du Z.J."/>
        </authorList>
    </citation>
    <scope>NUCLEOTIDE SEQUENCE [LARGE SCALE GENOMIC DNA]</scope>
    <source>
        <strain evidence="2 3">FB218</strain>
    </source>
</reference>
<feature type="chain" id="PRO_5046858500" evidence="1">
    <location>
        <begin position="23"/>
        <end position="134"/>
    </location>
</feature>
<dbReference type="RefSeq" id="WP_212218777.1">
    <property type="nucleotide sequence ID" value="NZ_JAGUCO010000026.1"/>
</dbReference>
<dbReference type="InterPro" id="IPR031977">
    <property type="entry name" value="DUF4783"/>
</dbReference>
<evidence type="ECO:0000313" key="3">
    <source>
        <dbReference type="Proteomes" id="UP000708576"/>
    </source>
</evidence>
<dbReference type="Pfam" id="PF16022">
    <property type="entry name" value="DUF4783"/>
    <property type="match status" value="1"/>
</dbReference>
<comment type="caution">
    <text evidence="2">The sequence shown here is derived from an EMBL/GenBank/DDBJ whole genome shotgun (WGS) entry which is preliminary data.</text>
</comment>
<evidence type="ECO:0000313" key="2">
    <source>
        <dbReference type="EMBL" id="MBS2100605.1"/>
    </source>
</evidence>
<dbReference type="Gene3D" id="3.10.450.50">
    <property type="match status" value="1"/>
</dbReference>
<accession>A0ABS5K0C1</accession>
<proteinExistence type="predicted"/>
<feature type="signal peptide" evidence="1">
    <location>
        <begin position="1"/>
        <end position="22"/>
    </location>
</feature>
<organism evidence="2 3">
    <name type="scientific">Carboxylicivirga linearis</name>
    <dbReference type="NCBI Taxonomy" id="1628157"/>
    <lineage>
        <taxon>Bacteria</taxon>
        <taxon>Pseudomonadati</taxon>
        <taxon>Bacteroidota</taxon>
        <taxon>Bacteroidia</taxon>
        <taxon>Marinilabiliales</taxon>
        <taxon>Marinilabiliaceae</taxon>
        <taxon>Carboxylicivirga</taxon>
    </lineage>
</organism>
<evidence type="ECO:0000256" key="1">
    <source>
        <dbReference type="SAM" id="SignalP"/>
    </source>
</evidence>
<dbReference type="EMBL" id="JAGUCO010000026">
    <property type="protein sequence ID" value="MBS2100605.1"/>
    <property type="molecule type" value="Genomic_DNA"/>
</dbReference>
<gene>
    <name evidence="2" type="ORF">KEM10_20130</name>
</gene>
<dbReference type="Proteomes" id="UP000708576">
    <property type="component" value="Unassembled WGS sequence"/>
</dbReference>
<sequence length="134" mass="15218">MKFLTYLVLIITAMAMSIPTNAQNDNAISTSVINAIKKGDSEALSQNFYGNIEIVLPSKTGVYSKKQAEMVLKDFFNQYPVDSFKIIHKGKKENASFAIGNYDSSKSHFRFTFLTKMQNSKLLIHQLRIEKQDE</sequence>
<protein>
    <submittedName>
        <fullName evidence="2">DUF4783 domain-containing protein</fullName>
    </submittedName>
</protein>
<name>A0ABS5K0C1_9BACT</name>
<keyword evidence="3" id="KW-1185">Reference proteome</keyword>
<keyword evidence="1" id="KW-0732">Signal</keyword>